<dbReference type="InterPro" id="IPR013762">
    <property type="entry name" value="Integrase-like_cat_sf"/>
</dbReference>
<dbReference type="GO" id="GO:0003677">
    <property type="term" value="F:DNA binding"/>
    <property type="evidence" value="ECO:0007669"/>
    <property type="project" value="UniProtKB-UniRule"/>
</dbReference>
<dbReference type="Pfam" id="PF22022">
    <property type="entry name" value="Phage_int_M"/>
    <property type="match status" value="1"/>
</dbReference>
<keyword evidence="9" id="KW-1185">Reference proteome</keyword>
<dbReference type="RefSeq" id="WP_126841074.1">
    <property type="nucleotide sequence ID" value="NZ_PIQH01000002.1"/>
</dbReference>
<evidence type="ECO:0000256" key="1">
    <source>
        <dbReference type="ARBA" id="ARBA00008857"/>
    </source>
</evidence>
<evidence type="ECO:0000313" key="8">
    <source>
        <dbReference type="EMBL" id="RUO81080.1"/>
    </source>
</evidence>
<dbReference type="EMBL" id="PIQH01000002">
    <property type="protein sequence ID" value="RUO81080.1"/>
    <property type="molecule type" value="Genomic_DNA"/>
</dbReference>
<evidence type="ECO:0000259" key="6">
    <source>
        <dbReference type="PROSITE" id="PS51898"/>
    </source>
</evidence>
<keyword evidence="4" id="KW-0233">DNA recombination</keyword>
<evidence type="ECO:0000256" key="5">
    <source>
        <dbReference type="PROSITE-ProRule" id="PRU01248"/>
    </source>
</evidence>
<dbReference type="InterPro" id="IPR053876">
    <property type="entry name" value="Phage_int_M"/>
</dbReference>
<proteinExistence type="inferred from homology"/>
<evidence type="ECO:0000256" key="4">
    <source>
        <dbReference type="ARBA" id="ARBA00023172"/>
    </source>
</evidence>
<dbReference type="InterPro" id="IPR002104">
    <property type="entry name" value="Integrase_catalytic"/>
</dbReference>
<name>A0A432ZT37_9GAMM</name>
<evidence type="ECO:0000259" key="7">
    <source>
        <dbReference type="PROSITE" id="PS51900"/>
    </source>
</evidence>
<accession>A0A432ZT37</accession>
<organism evidence="8 9">
    <name type="scientific">Idiomarina tyrosinivorans</name>
    <dbReference type="NCBI Taxonomy" id="1445662"/>
    <lineage>
        <taxon>Bacteria</taxon>
        <taxon>Pseudomonadati</taxon>
        <taxon>Pseudomonadota</taxon>
        <taxon>Gammaproteobacteria</taxon>
        <taxon>Alteromonadales</taxon>
        <taxon>Idiomarinaceae</taxon>
        <taxon>Idiomarina</taxon>
    </lineage>
</organism>
<evidence type="ECO:0000256" key="2">
    <source>
        <dbReference type="ARBA" id="ARBA00022908"/>
    </source>
</evidence>
<gene>
    <name evidence="8" type="ORF">CWI84_02930</name>
</gene>
<dbReference type="Pfam" id="PF12167">
    <property type="entry name" value="Arm-DNA-bind_2"/>
    <property type="match status" value="1"/>
</dbReference>
<protein>
    <submittedName>
        <fullName evidence="8">Integrase</fullName>
    </submittedName>
</protein>
<dbReference type="PANTHER" id="PTHR30629:SF2">
    <property type="entry name" value="PROPHAGE INTEGRASE INTS-RELATED"/>
    <property type="match status" value="1"/>
</dbReference>
<dbReference type="InterPro" id="IPR022000">
    <property type="entry name" value="Min27-like_integrase_DNA_bind"/>
</dbReference>
<dbReference type="AlphaFoldDB" id="A0A432ZT37"/>
<dbReference type="Proteomes" id="UP000287996">
    <property type="component" value="Unassembled WGS sequence"/>
</dbReference>
<feature type="domain" description="Core-binding (CB)" evidence="7">
    <location>
        <begin position="84"/>
        <end position="172"/>
    </location>
</feature>
<dbReference type="Gene3D" id="1.10.150.130">
    <property type="match status" value="1"/>
</dbReference>
<keyword evidence="3 5" id="KW-0238">DNA-binding</keyword>
<sequence>MARIYARKENNRLVIDFSYRGKRCREQTSLEDTRENRKRVQKLLDRIEAEITLGTFDYGKHFPGSAKAQQFKEMQVRSQYLDTPLFSDFANTWFAEMRIQWRTSHADTVRNTVDKYLVPAFGEREVGRITKAEVLEFRASLAKVTSRSKKSLSPSRINHIMTPLRMILNEAANRYNFSSPYQGIKSLKVPRTDVEPFTIDEVRLITEKVRPDFRDYYTVRFFTGMRTAEIDGLQWDAVDFDRRQIMVRSTIVNGEIQSTKNDGSFRAIDMSELVFDALKHQYEATGDQQYVFCARNGSPLSHNNVTKRVWYPLLRHLGLRKRRPYQTRHTAATLWLAAGESPEWIARQMGHSTTEMLFRVYSRYVPNLTRQDGSAFERLLAQHFSA</sequence>
<dbReference type="InterPro" id="IPR010998">
    <property type="entry name" value="Integrase_recombinase_N"/>
</dbReference>
<comment type="similarity">
    <text evidence="1">Belongs to the 'phage' integrase family.</text>
</comment>
<dbReference type="GO" id="GO:0006310">
    <property type="term" value="P:DNA recombination"/>
    <property type="evidence" value="ECO:0007669"/>
    <property type="project" value="UniProtKB-KW"/>
</dbReference>
<dbReference type="OrthoDB" id="5391994at2"/>
<dbReference type="PROSITE" id="PS51898">
    <property type="entry name" value="TYR_RECOMBINASE"/>
    <property type="match status" value="1"/>
</dbReference>
<dbReference type="Gene3D" id="1.10.443.10">
    <property type="entry name" value="Intergrase catalytic core"/>
    <property type="match status" value="1"/>
</dbReference>
<keyword evidence="2" id="KW-0229">DNA integration</keyword>
<comment type="caution">
    <text evidence="8">The sequence shown here is derived from an EMBL/GenBank/DDBJ whole genome shotgun (WGS) entry which is preliminary data.</text>
</comment>
<evidence type="ECO:0000313" key="9">
    <source>
        <dbReference type="Proteomes" id="UP000287996"/>
    </source>
</evidence>
<dbReference type="GO" id="GO:0015074">
    <property type="term" value="P:DNA integration"/>
    <property type="evidence" value="ECO:0007669"/>
    <property type="project" value="UniProtKB-KW"/>
</dbReference>
<evidence type="ECO:0000256" key="3">
    <source>
        <dbReference type="ARBA" id="ARBA00023125"/>
    </source>
</evidence>
<dbReference type="PROSITE" id="PS51900">
    <property type="entry name" value="CB"/>
    <property type="match status" value="1"/>
</dbReference>
<dbReference type="Pfam" id="PF00589">
    <property type="entry name" value="Phage_integrase"/>
    <property type="match status" value="1"/>
</dbReference>
<dbReference type="InterPro" id="IPR044068">
    <property type="entry name" value="CB"/>
</dbReference>
<dbReference type="PANTHER" id="PTHR30629">
    <property type="entry name" value="PROPHAGE INTEGRASE"/>
    <property type="match status" value="1"/>
</dbReference>
<dbReference type="InterPro" id="IPR011010">
    <property type="entry name" value="DNA_brk_join_enz"/>
</dbReference>
<reference evidence="8 9" key="1">
    <citation type="journal article" date="2011" name="Front. Microbiol.">
        <title>Genomic signatures of strain selection and enhancement in Bacillus atrophaeus var. globigii, a historical biowarfare simulant.</title>
        <authorList>
            <person name="Gibbons H.S."/>
            <person name="Broomall S.M."/>
            <person name="McNew L.A."/>
            <person name="Daligault H."/>
            <person name="Chapman C."/>
            <person name="Bruce D."/>
            <person name="Karavis M."/>
            <person name="Krepps M."/>
            <person name="McGregor P.A."/>
            <person name="Hong C."/>
            <person name="Park K.H."/>
            <person name="Akmal A."/>
            <person name="Feldman A."/>
            <person name="Lin J.S."/>
            <person name="Chang W.E."/>
            <person name="Higgs B.W."/>
            <person name="Demirev P."/>
            <person name="Lindquist J."/>
            <person name="Liem A."/>
            <person name="Fochler E."/>
            <person name="Read T.D."/>
            <person name="Tapia R."/>
            <person name="Johnson S."/>
            <person name="Bishop-Lilly K.A."/>
            <person name="Detter C."/>
            <person name="Han C."/>
            <person name="Sozhamannan S."/>
            <person name="Rosenzweig C.N."/>
            <person name="Skowronski E.W."/>
        </authorList>
    </citation>
    <scope>NUCLEOTIDE SEQUENCE [LARGE SCALE GENOMIC DNA]</scope>
    <source>
        <strain evidence="8 9">CC-PW-9</strain>
    </source>
</reference>
<dbReference type="InterPro" id="IPR050808">
    <property type="entry name" value="Phage_Integrase"/>
</dbReference>
<dbReference type="CDD" id="cd01189">
    <property type="entry name" value="INT_ICEBs1_C_like"/>
    <property type="match status" value="1"/>
</dbReference>
<dbReference type="SUPFAM" id="SSF56349">
    <property type="entry name" value="DNA breaking-rejoining enzymes"/>
    <property type="match status" value="1"/>
</dbReference>
<feature type="domain" description="Tyr recombinase" evidence="6">
    <location>
        <begin position="192"/>
        <end position="376"/>
    </location>
</feature>